<evidence type="ECO:0000313" key="3">
    <source>
        <dbReference type="EMBL" id="MBP2066488.1"/>
    </source>
</evidence>
<reference evidence="3 4" key="2">
    <citation type="submission" date="2021-03" db="EMBL/GenBank/DDBJ databases">
        <title>Genomic Encyclopedia of Type Strains, Phase IV (KMG-IV): sequencing the most valuable type-strain genomes for metagenomic binning, comparative biology and taxonomic classification.</title>
        <authorList>
            <person name="Goeker M."/>
        </authorList>
    </citation>
    <scope>NUCLEOTIDE SEQUENCE [LARGE SCALE GENOMIC DNA]</scope>
    <source>
        <strain evidence="3 4">DSM 41954</strain>
    </source>
</reference>
<dbReference type="Gene3D" id="3.10.180.10">
    <property type="entry name" value="2,3-Dihydroxybiphenyl 1,2-Dioxygenase, domain 1"/>
    <property type="match status" value="1"/>
</dbReference>
<sequence>MAVATAAVLSLDCAEPEELAEFYARVLGAEIQPLTTPDRVEIVAPGGSRMAFLRDHGFAPPSWPRPDDSQQAHLDLLVEDVDAAERQVVDLGARPLDTKNNGGLRDIRIYSDPAGHPFSLRRA</sequence>
<protein>
    <submittedName>
        <fullName evidence="3">Enzyme related to lactoylglutathione lyase</fullName>
    </submittedName>
    <submittedName>
        <fullName evidence="2">Glyoxalase/bleomycin resistanceprotein/dioxygenase</fullName>
    </submittedName>
</protein>
<proteinExistence type="predicted"/>
<evidence type="ECO:0000313" key="2">
    <source>
        <dbReference type="EMBL" id="CDR05175.1"/>
    </source>
</evidence>
<dbReference type="Proteomes" id="UP000756710">
    <property type="component" value="Unassembled WGS sequence"/>
</dbReference>
<name>A0A060ZGM8_9ACTN</name>
<dbReference type="PANTHER" id="PTHR35908:SF1">
    <property type="entry name" value="CONSERVED PROTEIN"/>
    <property type="match status" value="1"/>
</dbReference>
<dbReference type="GO" id="GO:0051213">
    <property type="term" value="F:dioxygenase activity"/>
    <property type="evidence" value="ECO:0007669"/>
    <property type="project" value="UniProtKB-KW"/>
</dbReference>
<dbReference type="RefSeq" id="WP_020867103.1">
    <property type="nucleotide sequence ID" value="NZ_BAABDR010000012.1"/>
</dbReference>
<dbReference type="Pfam" id="PF18029">
    <property type="entry name" value="Glyoxalase_6"/>
    <property type="match status" value="1"/>
</dbReference>
<keyword evidence="2" id="KW-0223">Dioxygenase</keyword>
<evidence type="ECO:0000313" key="4">
    <source>
        <dbReference type="Proteomes" id="UP000756710"/>
    </source>
</evidence>
<keyword evidence="2" id="KW-0560">Oxidoreductase</keyword>
<dbReference type="PROSITE" id="PS51819">
    <property type="entry name" value="VOC"/>
    <property type="match status" value="1"/>
</dbReference>
<gene>
    <name evidence="3" type="ORF">J2Z30_007537</name>
    <name evidence="2" type="ORF">SIRAN2145</name>
</gene>
<dbReference type="AlphaFoldDB" id="A0A060ZGM8"/>
<dbReference type="InterPro" id="IPR037523">
    <property type="entry name" value="VOC_core"/>
</dbReference>
<dbReference type="EMBL" id="JAGGLR010000025">
    <property type="protein sequence ID" value="MBP2066488.1"/>
    <property type="molecule type" value="Genomic_DNA"/>
</dbReference>
<dbReference type="InterPro" id="IPR041581">
    <property type="entry name" value="Glyoxalase_6"/>
</dbReference>
<reference evidence="2" key="1">
    <citation type="submission" date="2014-05" db="EMBL/GenBank/DDBJ databases">
        <authorList>
            <person name="Horn Fabian"/>
        </authorList>
    </citation>
    <scope>NUCLEOTIDE SEQUENCE</scope>
</reference>
<feature type="domain" description="VOC" evidence="1">
    <location>
        <begin position="5"/>
        <end position="123"/>
    </location>
</feature>
<dbReference type="SUPFAM" id="SSF54593">
    <property type="entry name" value="Glyoxalase/Bleomycin resistance protein/Dihydroxybiphenyl dioxygenase"/>
    <property type="match status" value="1"/>
</dbReference>
<dbReference type="GO" id="GO:0016829">
    <property type="term" value="F:lyase activity"/>
    <property type="evidence" value="ECO:0007669"/>
    <property type="project" value="UniProtKB-KW"/>
</dbReference>
<evidence type="ECO:0000259" key="1">
    <source>
        <dbReference type="PROSITE" id="PS51819"/>
    </source>
</evidence>
<dbReference type="InterPro" id="IPR029068">
    <property type="entry name" value="Glyas_Bleomycin-R_OHBP_Dase"/>
</dbReference>
<dbReference type="PANTHER" id="PTHR35908">
    <property type="entry name" value="HYPOTHETICAL FUSION PROTEIN"/>
    <property type="match status" value="1"/>
</dbReference>
<keyword evidence="4" id="KW-1185">Reference proteome</keyword>
<dbReference type="HOGENOM" id="CLU_108054_2_1_11"/>
<dbReference type="EMBL" id="LK022848">
    <property type="protein sequence ID" value="CDR05175.1"/>
    <property type="molecule type" value="Genomic_DNA"/>
</dbReference>
<accession>A0A060ZGM8</accession>
<keyword evidence="3" id="KW-0456">Lyase</keyword>
<organism evidence="2">
    <name type="scientific">Streptomyces iranensis</name>
    <dbReference type="NCBI Taxonomy" id="576784"/>
    <lineage>
        <taxon>Bacteria</taxon>
        <taxon>Bacillati</taxon>
        <taxon>Actinomycetota</taxon>
        <taxon>Actinomycetes</taxon>
        <taxon>Kitasatosporales</taxon>
        <taxon>Streptomycetaceae</taxon>
        <taxon>Streptomyces</taxon>
        <taxon>Streptomyces violaceusniger group</taxon>
    </lineage>
</organism>